<protein>
    <submittedName>
        <fullName evidence="2">Uncharacterized protein</fullName>
    </submittedName>
</protein>
<gene>
    <name evidence="2" type="ORF">OsJ_14198</name>
</gene>
<reference evidence="2" key="1">
    <citation type="journal article" date="2005" name="PLoS Biol.">
        <title>The genomes of Oryza sativa: a history of duplications.</title>
        <authorList>
            <person name="Yu J."/>
            <person name="Wang J."/>
            <person name="Lin W."/>
            <person name="Li S."/>
            <person name="Li H."/>
            <person name="Zhou J."/>
            <person name="Ni P."/>
            <person name="Dong W."/>
            <person name="Hu S."/>
            <person name="Zeng C."/>
            <person name="Zhang J."/>
            <person name="Zhang Y."/>
            <person name="Li R."/>
            <person name="Xu Z."/>
            <person name="Li S."/>
            <person name="Li X."/>
            <person name="Zheng H."/>
            <person name="Cong L."/>
            <person name="Lin L."/>
            <person name="Yin J."/>
            <person name="Geng J."/>
            <person name="Li G."/>
            <person name="Shi J."/>
            <person name="Liu J."/>
            <person name="Lv H."/>
            <person name="Li J."/>
            <person name="Wang J."/>
            <person name="Deng Y."/>
            <person name="Ran L."/>
            <person name="Shi X."/>
            <person name="Wang X."/>
            <person name="Wu Q."/>
            <person name="Li C."/>
            <person name="Ren X."/>
            <person name="Wang J."/>
            <person name="Wang X."/>
            <person name="Li D."/>
            <person name="Liu D."/>
            <person name="Zhang X."/>
            <person name="Ji Z."/>
            <person name="Zhao W."/>
            <person name="Sun Y."/>
            <person name="Zhang Z."/>
            <person name="Bao J."/>
            <person name="Han Y."/>
            <person name="Dong L."/>
            <person name="Ji J."/>
            <person name="Chen P."/>
            <person name="Wu S."/>
            <person name="Liu J."/>
            <person name="Xiao Y."/>
            <person name="Bu D."/>
            <person name="Tan J."/>
            <person name="Yang L."/>
            <person name="Ye C."/>
            <person name="Zhang J."/>
            <person name="Xu J."/>
            <person name="Zhou Y."/>
            <person name="Yu Y."/>
            <person name="Zhang B."/>
            <person name="Zhuang S."/>
            <person name="Wei H."/>
            <person name="Liu B."/>
            <person name="Lei M."/>
            <person name="Yu H."/>
            <person name="Li Y."/>
            <person name="Xu H."/>
            <person name="Wei S."/>
            <person name="He X."/>
            <person name="Fang L."/>
            <person name="Zhang Z."/>
            <person name="Zhang Y."/>
            <person name="Huang X."/>
            <person name="Su Z."/>
            <person name="Tong W."/>
            <person name="Li J."/>
            <person name="Tong Z."/>
            <person name="Li S."/>
            <person name="Ye J."/>
            <person name="Wang L."/>
            <person name="Fang L."/>
            <person name="Lei T."/>
            <person name="Chen C."/>
            <person name="Chen H."/>
            <person name="Xu Z."/>
            <person name="Li H."/>
            <person name="Huang H."/>
            <person name="Zhang F."/>
            <person name="Xu H."/>
            <person name="Li N."/>
            <person name="Zhao C."/>
            <person name="Li S."/>
            <person name="Dong L."/>
            <person name="Huang Y."/>
            <person name="Li L."/>
            <person name="Xi Y."/>
            <person name="Qi Q."/>
            <person name="Li W."/>
            <person name="Zhang B."/>
            <person name="Hu W."/>
            <person name="Zhang Y."/>
            <person name="Tian X."/>
            <person name="Jiao Y."/>
            <person name="Liang X."/>
            <person name="Jin J."/>
            <person name="Gao L."/>
            <person name="Zheng W."/>
            <person name="Hao B."/>
            <person name="Liu S."/>
            <person name="Wang W."/>
            <person name="Yuan L."/>
            <person name="Cao M."/>
            <person name="McDermott J."/>
            <person name="Samudrala R."/>
            <person name="Wang J."/>
            <person name="Wong G.K."/>
            <person name="Yang H."/>
        </authorList>
    </citation>
    <scope>NUCLEOTIDE SEQUENCE [LARGE SCALE GENOMIC DNA]</scope>
</reference>
<feature type="region of interest" description="Disordered" evidence="1">
    <location>
        <begin position="1"/>
        <end position="37"/>
    </location>
</feature>
<proteinExistence type="predicted"/>
<dbReference type="Proteomes" id="UP000007752">
    <property type="component" value="Chromosome 4"/>
</dbReference>
<sequence length="100" mass="10974">MDGLAPVKARDGTRRPQARAEWTPSRPQQAARWTGGGQIGVAWRELGRALRGEGKLHDGGEIESWGDRHSRPGLDRLLRPFGELLTAAASSRIFSCQKLS</sequence>
<organism evidence="2">
    <name type="scientific">Oryza sativa subsp. japonica</name>
    <name type="common">Rice</name>
    <dbReference type="NCBI Taxonomy" id="39947"/>
    <lineage>
        <taxon>Eukaryota</taxon>
        <taxon>Viridiplantae</taxon>
        <taxon>Streptophyta</taxon>
        <taxon>Embryophyta</taxon>
        <taxon>Tracheophyta</taxon>
        <taxon>Spermatophyta</taxon>
        <taxon>Magnoliopsida</taxon>
        <taxon>Liliopsida</taxon>
        <taxon>Poales</taxon>
        <taxon>Poaceae</taxon>
        <taxon>BOP clade</taxon>
        <taxon>Oryzoideae</taxon>
        <taxon>Oryzeae</taxon>
        <taxon>Oryzinae</taxon>
        <taxon>Oryza</taxon>
        <taxon>Oryza sativa</taxon>
    </lineage>
</organism>
<evidence type="ECO:0000256" key="1">
    <source>
        <dbReference type="SAM" id="MobiDB-lite"/>
    </source>
</evidence>
<dbReference type="EMBL" id="CM000141">
    <property type="protein sequence ID" value="EAZ30144.1"/>
    <property type="molecule type" value="Genomic_DNA"/>
</dbReference>
<accession>A0A8J8XXJ3</accession>
<dbReference type="AlphaFoldDB" id="A0A8J8XXJ3"/>
<name>A0A8J8XXJ3_ORYSJ</name>
<evidence type="ECO:0000313" key="2">
    <source>
        <dbReference type="EMBL" id="EAZ30144.1"/>
    </source>
</evidence>
<reference evidence="2" key="2">
    <citation type="submission" date="2008-12" db="EMBL/GenBank/DDBJ databases">
        <title>Improved gene annotation of the rice (Oryza sativa) genomes.</title>
        <authorList>
            <person name="Wang J."/>
            <person name="Li R."/>
            <person name="Fan W."/>
            <person name="Huang Q."/>
            <person name="Zhang J."/>
            <person name="Zhou Y."/>
            <person name="Hu Y."/>
            <person name="Zi S."/>
            <person name="Li J."/>
            <person name="Ni P."/>
            <person name="Zheng H."/>
            <person name="Zhang Y."/>
            <person name="Zhao M."/>
            <person name="Hao Q."/>
            <person name="McDermott J."/>
            <person name="Samudrala R."/>
            <person name="Kristiansen K."/>
            <person name="Wong G.K.-S."/>
        </authorList>
    </citation>
    <scope>NUCLEOTIDE SEQUENCE</scope>
</reference>